<feature type="compositionally biased region" description="Basic and acidic residues" evidence="1">
    <location>
        <begin position="274"/>
        <end position="283"/>
    </location>
</feature>
<reference evidence="2" key="1">
    <citation type="submission" date="2020-02" db="EMBL/GenBank/DDBJ databases">
        <authorList>
            <person name="Meier V. D."/>
        </authorList>
    </citation>
    <scope>NUCLEOTIDE SEQUENCE</scope>
    <source>
        <strain evidence="2">AVDCRST_MAG05</strain>
    </source>
</reference>
<protein>
    <submittedName>
        <fullName evidence="2">Uncharacterized protein</fullName>
    </submittedName>
</protein>
<feature type="region of interest" description="Disordered" evidence="1">
    <location>
        <begin position="365"/>
        <end position="400"/>
    </location>
</feature>
<feature type="non-terminal residue" evidence="2">
    <location>
        <position position="400"/>
    </location>
</feature>
<organism evidence="2">
    <name type="scientific">uncultured Rubrobacteraceae bacterium</name>
    <dbReference type="NCBI Taxonomy" id="349277"/>
    <lineage>
        <taxon>Bacteria</taxon>
        <taxon>Bacillati</taxon>
        <taxon>Actinomycetota</taxon>
        <taxon>Rubrobacteria</taxon>
        <taxon>Rubrobacterales</taxon>
        <taxon>Rubrobacteraceae</taxon>
        <taxon>environmental samples</taxon>
    </lineage>
</organism>
<proteinExistence type="predicted"/>
<accession>A0A6J4S310</accession>
<dbReference type="EMBL" id="CADCVM010000146">
    <property type="protein sequence ID" value="CAA9481597.1"/>
    <property type="molecule type" value="Genomic_DNA"/>
</dbReference>
<gene>
    <name evidence="2" type="ORF">AVDCRST_MAG05-1331</name>
</gene>
<feature type="non-terminal residue" evidence="2">
    <location>
        <position position="1"/>
    </location>
</feature>
<name>A0A6J4S310_9ACTN</name>
<feature type="region of interest" description="Disordered" evidence="1">
    <location>
        <begin position="1"/>
        <end position="69"/>
    </location>
</feature>
<feature type="compositionally biased region" description="Low complexity" evidence="1">
    <location>
        <begin position="24"/>
        <end position="38"/>
    </location>
</feature>
<feature type="region of interest" description="Disordered" evidence="1">
    <location>
        <begin position="84"/>
        <end position="109"/>
    </location>
</feature>
<dbReference type="AlphaFoldDB" id="A0A6J4S310"/>
<feature type="compositionally biased region" description="Basic and acidic residues" evidence="1">
    <location>
        <begin position="253"/>
        <end position="264"/>
    </location>
</feature>
<feature type="region of interest" description="Disordered" evidence="1">
    <location>
        <begin position="253"/>
        <end position="310"/>
    </location>
</feature>
<evidence type="ECO:0000256" key="1">
    <source>
        <dbReference type="SAM" id="MobiDB-lite"/>
    </source>
</evidence>
<sequence length="400" mass="43827">DWTGPDNEPVRGRGGGHRTYRPHLLAGPQVPLLLLPGHGDPGHHRRRPSGKRPGHPALRPRRRPADGQPFLRLCGRLRRAAGHSIATGDSRPEEPAPAGQVGDPGLGPGGCWFDPRHGGGGAAALGRHRARVLEARWDVRRQLHRGRRQLHGGRRGRERLQHPVRHRCSGRHHHDKRLDGRDGPHPGALCKVLRLYLRPGRGRRGGFRGGGRGVFRGLLAEKGGFDLRPRLPRRRGLRRAGARGVDLGRCDGAGRLRGPDRAVVHDAGPPRRLHAGEPPERRGGAGQLPAAPVLRRPGGRYGPLDPDRPGPRLFLVPGHPGGHPRPGGLRDRALEKDRGRDAVRCQPGHRGRAFHGARIGDLQEVERPRDPVGAPGDPRLRHRQLHRGRDGVPDPLVHRV</sequence>
<evidence type="ECO:0000313" key="2">
    <source>
        <dbReference type="EMBL" id="CAA9481597.1"/>
    </source>
</evidence>
<feature type="compositionally biased region" description="Basic residues" evidence="1">
    <location>
        <begin position="43"/>
        <end position="62"/>
    </location>
</feature>